<dbReference type="GO" id="GO:0006508">
    <property type="term" value="P:proteolysis"/>
    <property type="evidence" value="ECO:0007669"/>
    <property type="project" value="InterPro"/>
</dbReference>
<dbReference type="GO" id="GO:0005737">
    <property type="term" value="C:cytoplasm"/>
    <property type="evidence" value="ECO:0007669"/>
    <property type="project" value="TreeGrafter"/>
</dbReference>
<dbReference type="GO" id="GO:0051307">
    <property type="term" value="P:meiotic chromosome separation"/>
    <property type="evidence" value="ECO:0007669"/>
    <property type="project" value="TreeGrafter"/>
</dbReference>
<feature type="compositionally biased region" description="Basic and acidic residues" evidence="5">
    <location>
        <begin position="281"/>
        <end position="290"/>
    </location>
</feature>
<feature type="compositionally biased region" description="Basic and acidic residues" evidence="5">
    <location>
        <begin position="432"/>
        <end position="447"/>
    </location>
</feature>
<feature type="region of interest" description="Disordered" evidence="5">
    <location>
        <begin position="1102"/>
        <end position="1128"/>
    </location>
</feature>
<feature type="domain" description="Peptidase C50" evidence="6">
    <location>
        <begin position="2102"/>
        <end position="2197"/>
    </location>
</feature>
<dbReference type="PANTHER" id="PTHR12792:SF0">
    <property type="entry name" value="SEPARIN"/>
    <property type="match status" value="1"/>
</dbReference>
<keyword evidence="8" id="KW-1185">Reference proteome</keyword>
<accession>A0AAD9NE92</accession>
<feature type="compositionally biased region" description="Polar residues" evidence="5">
    <location>
        <begin position="1585"/>
        <end position="1594"/>
    </location>
</feature>
<dbReference type="Pfam" id="PF03568">
    <property type="entry name" value="Separin_C"/>
    <property type="match status" value="1"/>
</dbReference>
<feature type="region of interest" description="Disordered" evidence="5">
    <location>
        <begin position="432"/>
        <end position="462"/>
    </location>
</feature>
<feature type="region of interest" description="Disordered" evidence="5">
    <location>
        <begin position="1157"/>
        <end position="1267"/>
    </location>
</feature>
<proteinExistence type="predicted"/>
<sequence>MVKQTVEGGREPGVEDGETDSGRRERTRGGGWETDSGRRERTRGGGWETDSGRRERTRGGGWRNRQWKEGENQGWRMVKQTVEGGREPGVEDGETDSGRRERTRGGGWRNRQWKEGENQGWRMAKQTVEGGREPGVEDGETDSGRRERTRGGGWRNRQWKEGENQGWRMVKQTVEEGREPGVEDGETDSGRRERTRGGGWRNRQWKEGENQGWRMVKQTVVGRERTRGVEDGETDSGRRERTRGGGWRNRQWKEGENQGWRMVKQTVEGGREPGVEDGETDSGRRERTRDGGWQNRQWKKTHPPTGLCEGVAALTRWHRQDRLAEATGGLTVQSENRTNLSDHTGVSLVGLQLVVLDQLLQVTHCPGDKAVLMLEKVQLMWTARNETTCILAEMCQTAIRLLETSKRSSTREDDQAKAHLWLYIVQDVDPSQLKEDQGRASVDEGVDRPSSPNSDSEEQDSYEECCTVTMETKTLGPADQALQLWESVIAKEDGQWKLRCPDTTLDSLVILTAIFRMADRTSQAMRALRVMQTVARHGGHHQHYMFACTRLVLALLMCAQPHLAEKVVTATEAWMQSATGAMAALNRSALHVHFLLAKSDMLLQLNKISPGYDVLMEAVAIKTDAIKSRSKDGLILECEIRRLQSRFLGLPNHLAPMRRNDMLEEWGVMGLMAKGTRCVTGLVCSLLGWWLLYKNKTPDNVVETKVPSNVVDKWDTLDRVLSMLQDLGALCLQLGEARETILFAQFQLLRAKLDIVMAKFNDCSSHLHVLSYVLSDHQGELGHRTSVKDVAPKKVKSKVSRTVRVDAVRSDDEEEEFLKSQPLHMPESLSIHRHGNGCASPAAATASQRHEKVPQSWMHSDDCDCAQCRDLVLHGLCLQLLAVQSDACLQQGRLKEASMFTQLLLRHHDNVAEKARNVLKVTLSGNLSESSRIGCGEECTVLPSVYKHVLLDGYVMMSQLVALQADMDTAEEWLGKAQDLLDVNMRPHMVEAHTILAQIQYQMALSSVPWPRHDEDVAETVVEKLCAQIGRITITNNSQDRPGEFKTPLVTRVDTDMNQCGDEITHVKTSMTDSLLEGERISPEESDGAVCNLIRVAPSKKRGRGTARKLPVSFNGKSTNPNVESPEVRTEQCDVDMKLSKTATRLPVRKAKACKVAAKKPRTSRKCAEKSGDTARNDDEVLKTPCSKPSRVAKNTVSPVKETSSSTRWQKAAVYVDSDGGNDEKAAAPSSKPGRKTRGCTSQSSTKTSTCPGHKTGPEKNSSVKETDTVDCATHRVGPDSCSAHEDTLLSWKGKVSKAGVRKATTTKSEPAQNLFNKILTAAAVTDNATVYDFDCSDDNKTPARGLNRKAAANRKGRLTLKKKSGRRKVDSPEIETVRNAQEDEEPHPTYDSSEVVIPDVDGMSTAGLTKVISKTKRVSSTRTKRVVAPRVTRSKTGFVEEMRQQENEEDGDIGALVAFDEIPLLEGNDSVILADGWQDEVTSDTVGHDDKYRKFVIYERFLDSLQCGSHGIDGHAVAVETTDDVSVVAMPTCYETDDLAVVTQVTYGPVSFDDSIEVARFGSDSDIDEPVIRRKTGRRKNGRQTDTATTSGRQTDKETMRIERGVKLDRDIMRGDDSYMTKPVLTLPPNLPCRGGVDSSEALLRSTFDLVRHHPPAILYRNLCQALAVHRMTSDPTVAAFYLAEAQAVTFRHQVLTNIERKVRKREKDQEPVNDTVETLVTAVDSLRIDPGSNDYVNSLKQMKERLAFDKSESHITEMISAIPEDWTVCQVSLVGQASRQMIVTRFLYGQPPLVIHLPGFATTHGQKVLEEFAEVMQCTRETMSVECKFDWWQKRFQLEEKLKGQKVLEEFAEVMQCTRETMSVECKFDWWQKRFQLEEKLKGLLEEMEGWWLGCWRGVLLGTPSSYADRVELSKASADIAREFGCSSKHDTKILRQQIEILLSSCHLVCERELLSAVHQLAPPATIVAKLERLTAAIRCKAKQLNCEASSRQHVILILDRTECTQCQVSDCVTDRVYPVSECTQCQVSDCGDRQSVPSVRVYPVSHVSQGVQGIPWESIPMMRGGSMTISRIPSLHFLHAQLPLLDADPEGVYRSGVNPSSVFYVVDPENNLMKTQDCFRDWFAKQPGWHGIVGQPPNPGKCTEAVRDNDLFIYVGHGGGNKYLSGESLQTTQCRAVALLMGCSSGKLTTAGQLDASGLMLNYFLGGCPSVVANLWDVTDRDIDRFLEHLLQAWLVGPPGEHSLEGYVATCRDACRLPFLIGAAPVVYGFPVRSKVVRR</sequence>
<dbReference type="GO" id="GO:0004197">
    <property type="term" value="F:cysteine-type endopeptidase activity"/>
    <property type="evidence" value="ECO:0007669"/>
    <property type="project" value="InterPro"/>
</dbReference>
<dbReference type="GO" id="GO:0005813">
    <property type="term" value="C:centrosome"/>
    <property type="evidence" value="ECO:0007669"/>
    <property type="project" value="TreeGrafter"/>
</dbReference>
<evidence type="ECO:0000256" key="4">
    <source>
        <dbReference type="ARBA" id="ARBA00022829"/>
    </source>
</evidence>
<evidence type="ECO:0000313" key="7">
    <source>
        <dbReference type="EMBL" id="KAK2164004.1"/>
    </source>
</evidence>
<dbReference type="GO" id="GO:0005634">
    <property type="term" value="C:nucleus"/>
    <property type="evidence" value="ECO:0007669"/>
    <property type="project" value="InterPro"/>
</dbReference>
<evidence type="ECO:0000256" key="3">
    <source>
        <dbReference type="ARBA" id="ARBA00022801"/>
    </source>
</evidence>
<dbReference type="GO" id="GO:0072686">
    <property type="term" value="C:mitotic spindle"/>
    <property type="evidence" value="ECO:0007669"/>
    <property type="project" value="TreeGrafter"/>
</dbReference>
<organism evidence="7 8">
    <name type="scientific">Ridgeia piscesae</name>
    <name type="common">Tubeworm</name>
    <dbReference type="NCBI Taxonomy" id="27915"/>
    <lineage>
        <taxon>Eukaryota</taxon>
        <taxon>Metazoa</taxon>
        <taxon>Spiralia</taxon>
        <taxon>Lophotrochozoa</taxon>
        <taxon>Annelida</taxon>
        <taxon>Polychaeta</taxon>
        <taxon>Sedentaria</taxon>
        <taxon>Canalipalpata</taxon>
        <taxon>Sabellida</taxon>
        <taxon>Siboglinidae</taxon>
        <taxon>Ridgeia</taxon>
    </lineage>
</organism>
<dbReference type="InterPro" id="IPR005314">
    <property type="entry name" value="Peptidase_C50"/>
</dbReference>
<feature type="compositionally biased region" description="Polar residues" evidence="5">
    <location>
        <begin position="1193"/>
        <end position="1209"/>
    </location>
</feature>
<feature type="compositionally biased region" description="Basic residues" evidence="5">
    <location>
        <begin position="1352"/>
        <end position="1367"/>
    </location>
</feature>
<feature type="compositionally biased region" description="Basic and acidic residues" evidence="5">
    <location>
        <begin position="1256"/>
        <end position="1267"/>
    </location>
</feature>
<gene>
    <name evidence="7" type="ORF">NP493_1437g00016</name>
</gene>
<dbReference type="EC" id="3.4.22.49" evidence="2"/>
<dbReference type="PANTHER" id="PTHR12792">
    <property type="entry name" value="EXTRA SPINDLE POLES 1-RELATED"/>
    <property type="match status" value="1"/>
</dbReference>
<evidence type="ECO:0000313" key="8">
    <source>
        <dbReference type="Proteomes" id="UP001209878"/>
    </source>
</evidence>
<name>A0AAD9NE92_RIDPI</name>
<evidence type="ECO:0000256" key="1">
    <source>
        <dbReference type="ARBA" id="ARBA00000451"/>
    </source>
</evidence>
<dbReference type="PROSITE" id="PS51700">
    <property type="entry name" value="SEPARIN"/>
    <property type="match status" value="1"/>
</dbReference>
<evidence type="ECO:0000256" key="5">
    <source>
        <dbReference type="SAM" id="MobiDB-lite"/>
    </source>
</evidence>
<evidence type="ECO:0000256" key="2">
    <source>
        <dbReference type="ARBA" id="ARBA00012489"/>
    </source>
</evidence>
<evidence type="ECO:0000259" key="6">
    <source>
        <dbReference type="PROSITE" id="PS51700"/>
    </source>
</evidence>
<comment type="caution">
    <text evidence="7">The sequence shown here is derived from an EMBL/GenBank/DDBJ whole genome shotgun (WGS) entry which is preliminary data.</text>
</comment>
<reference evidence="7" key="1">
    <citation type="journal article" date="2023" name="Mol. Biol. Evol.">
        <title>Third-Generation Sequencing Reveals the Adaptive Role of the Epigenome in Three Deep-Sea Polychaetes.</title>
        <authorList>
            <person name="Perez M."/>
            <person name="Aroh O."/>
            <person name="Sun Y."/>
            <person name="Lan Y."/>
            <person name="Juniper S.K."/>
            <person name="Young C.R."/>
            <person name="Angers B."/>
            <person name="Qian P.Y."/>
        </authorList>
    </citation>
    <scope>NUCLEOTIDE SEQUENCE</scope>
    <source>
        <strain evidence="7">R07B-5</strain>
    </source>
</reference>
<feature type="region of interest" description="Disordered" evidence="5">
    <location>
        <begin position="1338"/>
        <end position="1396"/>
    </location>
</feature>
<dbReference type="Proteomes" id="UP001209878">
    <property type="component" value="Unassembled WGS sequence"/>
</dbReference>
<keyword evidence="4" id="KW-0159">Chromosome partition</keyword>
<keyword evidence="3" id="KW-0378">Hydrolase</keyword>
<feature type="compositionally biased region" description="Low complexity" evidence="5">
    <location>
        <begin position="1241"/>
        <end position="1250"/>
    </location>
</feature>
<feature type="compositionally biased region" description="Basic residues" evidence="5">
    <location>
        <begin position="1574"/>
        <end position="1583"/>
    </location>
</feature>
<dbReference type="InterPro" id="IPR030397">
    <property type="entry name" value="SEPARIN_core_dom"/>
</dbReference>
<protein>
    <recommendedName>
        <fullName evidence="2">separase</fullName>
        <ecNumber evidence="2">3.4.22.49</ecNumber>
    </recommendedName>
</protein>
<dbReference type="EMBL" id="JAODUO010001435">
    <property type="protein sequence ID" value="KAK2164004.1"/>
    <property type="molecule type" value="Genomic_DNA"/>
</dbReference>
<feature type="compositionally biased region" description="Basic and acidic residues" evidence="5">
    <location>
        <begin position="1166"/>
        <end position="1182"/>
    </location>
</feature>
<feature type="compositionally biased region" description="Basic and acidic residues" evidence="5">
    <location>
        <begin position="222"/>
        <end position="243"/>
    </location>
</feature>
<feature type="region of interest" description="Disordered" evidence="5">
    <location>
        <begin position="1572"/>
        <end position="1599"/>
    </location>
</feature>
<feature type="region of interest" description="Disordered" evidence="5">
    <location>
        <begin position="1"/>
        <end position="251"/>
    </location>
</feature>
<comment type="catalytic activity">
    <reaction evidence="1">
        <text>All bonds known to be hydrolyzed by this endopeptidase have arginine in P1 and an acidic residue in P4. P6 is often occupied by an acidic residue or by a hydroxy-amino-acid residue, the phosphorylation of which enhances cleavage.</text>
        <dbReference type="EC" id="3.4.22.49"/>
    </reaction>
</comment>
<feature type="region of interest" description="Disordered" evidence="5">
    <location>
        <begin position="267"/>
        <end position="302"/>
    </location>
</feature>